<accession>X1C7N2</accession>
<name>X1C7N2_9ZZZZ</name>
<dbReference type="PROSITE" id="PS51177">
    <property type="entry name" value="LUMAZINE_BIND"/>
    <property type="match status" value="2"/>
</dbReference>
<keyword evidence="5" id="KW-0686">Riboflavin biosynthesis</keyword>
<evidence type="ECO:0000256" key="3">
    <source>
        <dbReference type="ARBA" id="ARBA00012827"/>
    </source>
</evidence>
<dbReference type="NCBIfam" id="TIGR00187">
    <property type="entry name" value="ribE"/>
    <property type="match status" value="1"/>
</dbReference>
<dbReference type="FunFam" id="2.40.30.20:FF:000004">
    <property type="entry name" value="Riboflavin synthase, alpha subunit"/>
    <property type="match status" value="1"/>
</dbReference>
<dbReference type="SUPFAM" id="SSF63380">
    <property type="entry name" value="Riboflavin synthase domain-like"/>
    <property type="match status" value="2"/>
</dbReference>
<dbReference type="Pfam" id="PF00677">
    <property type="entry name" value="Lum_binding"/>
    <property type="match status" value="2"/>
</dbReference>
<feature type="domain" description="Lumazine-binding" evidence="8">
    <location>
        <begin position="93"/>
        <end position="189"/>
    </location>
</feature>
<evidence type="ECO:0000256" key="5">
    <source>
        <dbReference type="ARBA" id="ARBA00022619"/>
    </source>
</evidence>
<comment type="function">
    <text evidence="1">Catalyzes the dismutation of two molecules of 6,7-dimethyl-8-ribityllumazine, resulting in the formation of riboflavin and 5-amino-6-(D-ribitylamino)uracil.</text>
</comment>
<evidence type="ECO:0000256" key="1">
    <source>
        <dbReference type="ARBA" id="ARBA00002803"/>
    </source>
</evidence>
<dbReference type="PIRSF" id="PIRSF000498">
    <property type="entry name" value="Riboflavin_syn_A"/>
    <property type="match status" value="1"/>
</dbReference>
<dbReference type="InterPro" id="IPR026017">
    <property type="entry name" value="Lumazine-bd_dom"/>
</dbReference>
<dbReference type="Gene3D" id="2.40.30.20">
    <property type="match status" value="2"/>
</dbReference>
<organism evidence="9">
    <name type="scientific">marine sediment metagenome</name>
    <dbReference type="NCBI Taxonomy" id="412755"/>
    <lineage>
        <taxon>unclassified sequences</taxon>
        <taxon>metagenomes</taxon>
        <taxon>ecological metagenomes</taxon>
    </lineage>
</organism>
<dbReference type="CDD" id="cd00402">
    <property type="entry name" value="Riboflavin_synthase_like"/>
    <property type="match status" value="1"/>
</dbReference>
<comment type="pathway">
    <text evidence="2">Cofactor biosynthesis; riboflavin biosynthesis; riboflavin from 2-hydroxy-3-oxobutyl phosphate and 5-amino-6-(D-ribitylamino)uracil: step 2/2.</text>
</comment>
<dbReference type="FunFam" id="2.40.30.20:FF:000003">
    <property type="entry name" value="Riboflavin synthase, alpha subunit"/>
    <property type="match status" value="1"/>
</dbReference>
<dbReference type="EMBL" id="BART01016337">
    <property type="protein sequence ID" value="GAG80421.1"/>
    <property type="molecule type" value="Genomic_DNA"/>
</dbReference>
<protein>
    <recommendedName>
        <fullName evidence="4">Riboflavin synthase</fullName>
        <ecNumber evidence="3">2.5.1.9</ecNumber>
    </recommendedName>
</protein>
<dbReference type="AlphaFoldDB" id="X1C7N2"/>
<dbReference type="NCBIfam" id="NF006767">
    <property type="entry name" value="PRK09289.1"/>
    <property type="match status" value="1"/>
</dbReference>
<evidence type="ECO:0000256" key="4">
    <source>
        <dbReference type="ARBA" id="ARBA00013950"/>
    </source>
</evidence>
<dbReference type="GO" id="GO:0004746">
    <property type="term" value="F:riboflavin synthase activity"/>
    <property type="evidence" value="ECO:0007669"/>
    <property type="project" value="UniProtKB-EC"/>
</dbReference>
<dbReference type="InterPro" id="IPR023366">
    <property type="entry name" value="ATP_synth_asu-like_sf"/>
</dbReference>
<sequence length="195" mass="21067">MFTGIVEEIGRVTSAQPRNLAITASKVLQGMELGGSIAVNGVCLTVTSFNSSSFSVDIMSETLRRTNLGLLCAGDEVNLERPLTPEKQLGGHFVQGHIDDTGRVTSVTWDGEAMLIRLEAPPEAMGYIVKKGFIAVDGVSLTIVDYDASSFLVSIVDYTRRHTTLGSKRVGDLVNLEVDIIAKYLDRLSQAHRPG</sequence>
<dbReference type="PANTHER" id="PTHR21098:SF0">
    <property type="entry name" value="RIBOFLAVIN SYNTHASE"/>
    <property type="match status" value="1"/>
</dbReference>
<comment type="caution">
    <text evidence="9">The sequence shown here is derived from an EMBL/GenBank/DDBJ whole genome shotgun (WGS) entry which is preliminary data.</text>
</comment>
<feature type="domain" description="Lumazine-binding" evidence="8">
    <location>
        <begin position="1"/>
        <end position="92"/>
    </location>
</feature>
<evidence type="ECO:0000256" key="6">
    <source>
        <dbReference type="ARBA" id="ARBA00022679"/>
    </source>
</evidence>
<evidence type="ECO:0000256" key="2">
    <source>
        <dbReference type="ARBA" id="ARBA00004887"/>
    </source>
</evidence>
<gene>
    <name evidence="9" type="ORF">S01H4_31451</name>
</gene>
<dbReference type="GO" id="GO:0009231">
    <property type="term" value="P:riboflavin biosynthetic process"/>
    <property type="evidence" value="ECO:0007669"/>
    <property type="project" value="UniProtKB-KW"/>
</dbReference>
<reference evidence="9" key="1">
    <citation type="journal article" date="2014" name="Front. Microbiol.">
        <title>High frequency of phylogenetically diverse reductive dehalogenase-homologous genes in deep subseafloor sedimentary metagenomes.</title>
        <authorList>
            <person name="Kawai M."/>
            <person name="Futagami T."/>
            <person name="Toyoda A."/>
            <person name="Takaki Y."/>
            <person name="Nishi S."/>
            <person name="Hori S."/>
            <person name="Arai W."/>
            <person name="Tsubouchi T."/>
            <person name="Morono Y."/>
            <person name="Uchiyama I."/>
            <person name="Ito T."/>
            <person name="Fujiyama A."/>
            <person name="Inagaki F."/>
            <person name="Takami H."/>
        </authorList>
    </citation>
    <scope>NUCLEOTIDE SEQUENCE</scope>
    <source>
        <strain evidence="9">Expedition CK06-06</strain>
    </source>
</reference>
<evidence type="ECO:0000256" key="7">
    <source>
        <dbReference type="ARBA" id="ARBA00022737"/>
    </source>
</evidence>
<dbReference type="NCBIfam" id="NF009566">
    <property type="entry name" value="PRK13020.1"/>
    <property type="match status" value="1"/>
</dbReference>
<keyword evidence="7" id="KW-0677">Repeat</keyword>
<keyword evidence="6" id="KW-0808">Transferase</keyword>
<dbReference type="InterPro" id="IPR001783">
    <property type="entry name" value="Lumazine-bd"/>
</dbReference>
<evidence type="ECO:0000313" key="9">
    <source>
        <dbReference type="EMBL" id="GAG80421.1"/>
    </source>
</evidence>
<feature type="non-terminal residue" evidence="9">
    <location>
        <position position="195"/>
    </location>
</feature>
<proteinExistence type="predicted"/>
<dbReference type="InterPro" id="IPR017938">
    <property type="entry name" value="Riboflavin_synthase-like_b-brl"/>
</dbReference>
<dbReference type="PANTHER" id="PTHR21098">
    <property type="entry name" value="RIBOFLAVIN SYNTHASE ALPHA CHAIN"/>
    <property type="match status" value="1"/>
</dbReference>
<dbReference type="EC" id="2.5.1.9" evidence="3"/>
<evidence type="ECO:0000259" key="8">
    <source>
        <dbReference type="PROSITE" id="PS51177"/>
    </source>
</evidence>